<sequence>MTTLDTLEDNITSKRISSEDIWGPVRSHLVIVYALTVIYGFIFIFGFFGNIITCVVVIRNKYMHTVTNFYLLSLAVSDLLLLVSGLPMEMYQIWFRYPYIFGETFCILQGLAAETSANATVLTITAFTIERYIAICYPFISRNAMKLKRAVRYIILIWVVSFIFAIPQAIKRGLVYAKDEADNLIQELSICTVKNDLIPHTFGISMMLFFIIPMTIITILYILIGLKLRRPKVQNPDKRDQILILTTAGEITQQHEDHDDLSPYIIHNQSTKRVVKMLDLIAPSTDEDFKVQI</sequence>
<dbReference type="SUPFAM" id="SSF81321">
    <property type="entry name" value="Family A G protein-coupled receptor-like"/>
    <property type="match status" value="1"/>
</dbReference>
<evidence type="ECO:0000256" key="2">
    <source>
        <dbReference type="ARBA" id="ARBA00010663"/>
    </source>
</evidence>
<feature type="domain" description="G-protein coupled receptors family 1 profile" evidence="14">
    <location>
        <begin position="49"/>
        <end position="293"/>
    </location>
</feature>
<keyword evidence="4 12" id="KW-0812">Transmembrane</keyword>
<dbReference type="InterPro" id="IPR017452">
    <property type="entry name" value="GPCR_Rhodpsn_7TM"/>
</dbReference>
<dbReference type="Gene3D" id="1.20.1070.10">
    <property type="entry name" value="Rhodopsin 7-helix transmembrane proteins"/>
    <property type="match status" value="1"/>
</dbReference>
<dbReference type="InterPro" id="IPR000276">
    <property type="entry name" value="GPCR_Rhodpsn"/>
</dbReference>
<dbReference type="AlphaFoldDB" id="A0AAN9TUN8"/>
<evidence type="ECO:0000256" key="12">
    <source>
        <dbReference type="RuleBase" id="RU000688"/>
    </source>
</evidence>
<dbReference type="EMBL" id="JBBCAQ010000006">
    <property type="protein sequence ID" value="KAK7603085.1"/>
    <property type="molecule type" value="Genomic_DNA"/>
</dbReference>
<dbReference type="PANTHER" id="PTHR24243">
    <property type="entry name" value="G-PROTEIN COUPLED RECEPTOR"/>
    <property type="match status" value="1"/>
</dbReference>
<evidence type="ECO:0000256" key="7">
    <source>
        <dbReference type="ARBA" id="ARBA00023136"/>
    </source>
</evidence>
<keyword evidence="6 12" id="KW-0297">G-protein coupled receptor</keyword>
<dbReference type="GO" id="GO:0001607">
    <property type="term" value="F:neuromedin U receptor activity"/>
    <property type="evidence" value="ECO:0007669"/>
    <property type="project" value="InterPro"/>
</dbReference>
<evidence type="ECO:0000256" key="6">
    <source>
        <dbReference type="ARBA" id="ARBA00023040"/>
    </source>
</evidence>
<keyword evidence="11 12" id="KW-0807">Transducer</keyword>
<dbReference type="PRINTS" id="PR00237">
    <property type="entry name" value="GPCRRHODOPSN"/>
</dbReference>
<comment type="similarity">
    <text evidence="2 12">Belongs to the G-protein coupled receptor 1 family.</text>
</comment>
<evidence type="ECO:0000313" key="15">
    <source>
        <dbReference type="EMBL" id="KAK7603085.1"/>
    </source>
</evidence>
<evidence type="ECO:0000256" key="5">
    <source>
        <dbReference type="ARBA" id="ARBA00022989"/>
    </source>
</evidence>
<dbReference type="PANTHER" id="PTHR24243:SF208">
    <property type="entry name" value="PYROKININ-1 RECEPTOR"/>
    <property type="match status" value="1"/>
</dbReference>
<keyword evidence="8" id="KW-1015">Disulfide bond</keyword>
<feature type="transmembrane region" description="Helical" evidence="13">
    <location>
        <begin position="107"/>
        <end position="129"/>
    </location>
</feature>
<organism evidence="15 16">
    <name type="scientific">Parthenolecanium corni</name>
    <dbReference type="NCBI Taxonomy" id="536013"/>
    <lineage>
        <taxon>Eukaryota</taxon>
        <taxon>Metazoa</taxon>
        <taxon>Ecdysozoa</taxon>
        <taxon>Arthropoda</taxon>
        <taxon>Hexapoda</taxon>
        <taxon>Insecta</taxon>
        <taxon>Pterygota</taxon>
        <taxon>Neoptera</taxon>
        <taxon>Paraneoptera</taxon>
        <taxon>Hemiptera</taxon>
        <taxon>Sternorrhyncha</taxon>
        <taxon>Coccoidea</taxon>
        <taxon>Coccidae</taxon>
        <taxon>Parthenolecanium</taxon>
    </lineage>
</organism>
<evidence type="ECO:0000313" key="16">
    <source>
        <dbReference type="Proteomes" id="UP001367676"/>
    </source>
</evidence>
<keyword evidence="3" id="KW-1003">Cell membrane</keyword>
<dbReference type="PRINTS" id="PR01565">
    <property type="entry name" value="NEUROMEDINUR"/>
</dbReference>
<proteinExistence type="inferred from homology"/>
<evidence type="ECO:0000259" key="14">
    <source>
        <dbReference type="PROSITE" id="PS50262"/>
    </source>
</evidence>
<name>A0AAN9TUN8_9HEMI</name>
<accession>A0AAN9TUN8</accession>
<dbReference type="GO" id="GO:0005886">
    <property type="term" value="C:plasma membrane"/>
    <property type="evidence" value="ECO:0007669"/>
    <property type="project" value="UniProtKB-SubCell"/>
</dbReference>
<keyword evidence="7 13" id="KW-0472">Membrane</keyword>
<comment type="subcellular location">
    <subcellularLocation>
        <location evidence="1">Cell membrane</location>
        <topology evidence="1">Multi-pass membrane protein</topology>
    </subcellularLocation>
</comment>
<dbReference type="PROSITE" id="PS00237">
    <property type="entry name" value="G_PROTEIN_RECEP_F1_1"/>
    <property type="match status" value="1"/>
</dbReference>
<evidence type="ECO:0000256" key="4">
    <source>
        <dbReference type="ARBA" id="ARBA00022692"/>
    </source>
</evidence>
<dbReference type="Proteomes" id="UP001367676">
    <property type="component" value="Unassembled WGS sequence"/>
</dbReference>
<evidence type="ECO:0000256" key="1">
    <source>
        <dbReference type="ARBA" id="ARBA00004651"/>
    </source>
</evidence>
<feature type="transmembrane region" description="Helical" evidence="13">
    <location>
        <begin position="69"/>
        <end position="87"/>
    </location>
</feature>
<dbReference type="Pfam" id="PF00001">
    <property type="entry name" value="7tm_1"/>
    <property type="match status" value="1"/>
</dbReference>
<comment type="caution">
    <text evidence="15">The sequence shown here is derived from an EMBL/GenBank/DDBJ whole genome shotgun (WGS) entry which is preliminary data.</text>
</comment>
<evidence type="ECO:0000256" key="3">
    <source>
        <dbReference type="ARBA" id="ARBA00022475"/>
    </source>
</evidence>
<evidence type="ECO:0000256" key="8">
    <source>
        <dbReference type="ARBA" id="ARBA00023157"/>
    </source>
</evidence>
<feature type="transmembrane region" description="Helical" evidence="13">
    <location>
        <begin position="202"/>
        <end position="224"/>
    </location>
</feature>
<keyword evidence="5 13" id="KW-1133">Transmembrane helix</keyword>
<protein>
    <recommendedName>
        <fullName evidence="14">G-protein coupled receptors family 1 profile domain-containing protein</fullName>
    </recommendedName>
</protein>
<evidence type="ECO:0000256" key="9">
    <source>
        <dbReference type="ARBA" id="ARBA00023170"/>
    </source>
</evidence>
<evidence type="ECO:0000256" key="13">
    <source>
        <dbReference type="SAM" id="Phobius"/>
    </source>
</evidence>
<evidence type="ECO:0000256" key="10">
    <source>
        <dbReference type="ARBA" id="ARBA00023180"/>
    </source>
</evidence>
<feature type="transmembrane region" description="Helical" evidence="13">
    <location>
        <begin position="30"/>
        <end position="57"/>
    </location>
</feature>
<gene>
    <name evidence="15" type="ORF">V9T40_003084</name>
</gene>
<keyword evidence="16" id="KW-1185">Reference proteome</keyword>
<dbReference type="InterPro" id="IPR005390">
    <property type="entry name" value="NeuromedU_rcpt"/>
</dbReference>
<reference evidence="15 16" key="1">
    <citation type="submission" date="2024-03" db="EMBL/GenBank/DDBJ databases">
        <title>Adaptation during the transition from Ophiocordyceps entomopathogen to insect associate is accompanied by gene loss and intensified selection.</title>
        <authorList>
            <person name="Ward C.M."/>
            <person name="Onetto C.A."/>
            <person name="Borneman A.R."/>
        </authorList>
    </citation>
    <scope>NUCLEOTIDE SEQUENCE [LARGE SCALE GENOMIC DNA]</scope>
    <source>
        <strain evidence="15">AWRI1</strain>
        <tissue evidence="15">Single Adult Female</tissue>
    </source>
</reference>
<evidence type="ECO:0000256" key="11">
    <source>
        <dbReference type="ARBA" id="ARBA00023224"/>
    </source>
</evidence>
<keyword evidence="9 12" id="KW-0675">Receptor</keyword>
<dbReference type="PROSITE" id="PS50262">
    <property type="entry name" value="G_PROTEIN_RECEP_F1_2"/>
    <property type="match status" value="1"/>
</dbReference>
<keyword evidence="10" id="KW-0325">Glycoprotein</keyword>
<feature type="transmembrane region" description="Helical" evidence="13">
    <location>
        <begin position="150"/>
        <end position="170"/>
    </location>
</feature>